<sequence length="29" mass="3157">MSSLSPRRPASSRRAWVGITLPCACRPCP</sequence>
<dbReference type="EMBL" id="JBHRSQ010000006">
    <property type="protein sequence ID" value="MFC2990757.1"/>
    <property type="molecule type" value="Genomic_DNA"/>
</dbReference>
<gene>
    <name evidence="1" type="ORF">ACFODV_01780</name>
</gene>
<evidence type="ECO:0000313" key="1">
    <source>
        <dbReference type="EMBL" id="MFC2990757.1"/>
    </source>
</evidence>
<dbReference type="RefSeq" id="WP_379753711.1">
    <property type="nucleotide sequence ID" value="NZ_JBHRSQ010000006.1"/>
</dbReference>
<dbReference type="Pfam" id="PF12365">
    <property type="entry name" value="DUF3649"/>
    <property type="match status" value="1"/>
</dbReference>
<organism evidence="1 2">
    <name type="scientific">Halomonas tibetensis</name>
    <dbReference type="NCBI Taxonomy" id="2259590"/>
    <lineage>
        <taxon>Bacteria</taxon>
        <taxon>Pseudomonadati</taxon>
        <taxon>Pseudomonadota</taxon>
        <taxon>Gammaproteobacteria</taxon>
        <taxon>Oceanospirillales</taxon>
        <taxon>Halomonadaceae</taxon>
        <taxon>Halomonas</taxon>
    </lineage>
</organism>
<reference evidence="2" key="1">
    <citation type="journal article" date="2019" name="Int. J. Syst. Evol. Microbiol.">
        <title>The Global Catalogue of Microorganisms (GCM) 10K type strain sequencing project: providing services to taxonomists for standard genome sequencing and annotation.</title>
        <authorList>
            <consortium name="The Broad Institute Genomics Platform"/>
            <consortium name="The Broad Institute Genome Sequencing Center for Infectious Disease"/>
            <person name="Wu L."/>
            <person name="Ma J."/>
        </authorList>
    </citation>
    <scope>NUCLEOTIDE SEQUENCE [LARGE SCALE GENOMIC DNA]</scope>
    <source>
        <strain evidence="2">KCTC 52660</strain>
    </source>
</reference>
<evidence type="ECO:0000313" key="2">
    <source>
        <dbReference type="Proteomes" id="UP001595386"/>
    </source>
</evidence>
<keyword evidence="2" id="KW-1185">Reference proteome</keyword>
<accession>A0ABV7B075</accession>
<dbReference type="InterPro" id="IPR022109">
    <property type="entry name" value="DUF3649"/>
</dbReference>
<proteinExistence type="predicted"/>
<dbReference type="Proteomes" id="UP001595386">
    <property type="component" value="Unassembled WGS sequence"/>
</dbReference>
<comment type="caution">
    <text evidence="1">The sequence shown here is derived from an EMBL/GenBank/DDBJ whole genome shotgun (WGS) entry which is preliminary data.</text>
</comment>
<protein>
    <submittedName>
        <fullName evidence="1">DUF3649 domain-containing protein</fullName>
    </submittedName>
</protein>
<name>A0ABV7B075_9GAMM</name>